<name>A0A4V3E0Y4_9SPHI</name>
<dbReference type="Gene3D" id="3.30.750.170">
    <property type="match status" value="1"/>
</dbReference>
<dbReference type="Pfam" id="PF03572">
    <property type="entry name" value="Peptidase_S41"/>
    <property type="match status" value="1"/>
</dbReference>
<keyword evidence="3" id="KW-0378">Hydrolase</keyword>
<protein>
    <submittedName>
        <fullName evidence="3">C-terminal processing protease CtpA/Prc</fullName>
    </submittedName>
</protein>
<accession>A0A4V3E0Y4</accession>
<feature type="compositionally biased region" description="Polar residues" evidence="1">
    <location>
        <begin position="443"/>
        <end position="454"/>
    </location>
</feature>
<comment type="caution">
    <text evidence="3">The sequence shown here is derived from an EMBL/GenBank/DDBJ whole genome shotgun (WGS) entry which is preliminary data.</text>
</comment>
<reference evidence="3 4" key="1">
    <citation type="submission" date="2019-03" db="EMBL/GenBank/DDBJ databases">
        <title>Genomic Encyclopedia of Type Strains, Phase III (KMG-III): the genomes of soil and plant-associated and newly described type strains.</title>
        <authorList>
            <person name="Whitman W."/>
        </authorList>
    </citation>
    <scope>NUCLEOTIDE SEQUENCE [LARGE SCALE GENOMIC DNA]</scope>
    <source>
        <strain evidence="3 4">CGMCC 1.12801</strain>
    </source>
</reference>
<proteinExistence type="predicted"/>
<dbReference type="GO" id="GO:0030288">
    <property type="term" value="C:outer membrane-bounded periplasmic space"/>
    <property type="evidence" value="ECO:0007669"/>
    <property type="project" value="TreeGrafter"/>
</dbReference>
<dbReference type="GO" id="GO:0008236">
    <property type="term" value="F:serine-type peptidase activity"/>
    <property type="evidence" value="ECO:0007669"/>
    <property type="project" value="InterPro"/>
</dbReference>
<dbReference type="SMART" id="SM00245">
    <property type="entry name" value="TSPc"/>
    <property type="match status" value="1"/>
</dbReference>
<dbReference type="AlphaFoldDB" id="A0A4V3E0Y4"/>
<gene>
    <name evidence="3" type="ORF">B0I21_109105</name>
</gene>
<dbReference type="SUPFAM" id="SSF50156">
    <property type="entry name" value="PDZ domain-like"/>
    <property type="match status" value="1"/>
</dbReference>
<keyword evidence="4" id="KW-1185">Reference proteome</keyword>
<dbReference type="EMBL" id="SNZV01000009">
    <property type="protein sequence ID" value="TDS10340.1"/>
    <property type="molecule type" value="Genomic_DNA"/>
</dbReference>
<dbReference type="InterPro" id="IPR036034">
    <property type="entry name" value="PDZ_sf"/>
</dbReference>
<dbReference type="GO" id="GO:0004175">
    <property type="term" value="F:endopeptidase activity"/>
    <property type="evidence" value="ECO:0007669"/>
    <property type="project" value="TreeGrafter"/>
</dbReference>
<dbReference type="CDD" id="cd07561">
    <property type="entry name" value="Peptidase_S41_CPP_like"/>
    <property type="match status" value="1"/>
</dbReference>
<organism evidence="3 4">
    <name type="scientific">Sphingobacterium paludis</name>
    <dbReference type="NCBI Taxonomy" id="1476465"/>
    <lineage>
        <taxon>Bacteria</taxon>
        <taxon>Pseudomonadati</taxon>
        <taxon>Bacteroidota</taxon>
        <taxon>Sphingobacteriia</taxon>
        <taxon>Sphingobacteriales</taxon>
        <taxon>Sphingobacteriaceae</taxon>
        <taxon>Sphingobacterium</taxon>
    </lineage>
</organism>
<sequence length="484" mass="53270">MLLLCIGLAIGCKKDLDTPTPEPVDTKEELIRDSIYYYYNLQSLWTEYVPDNRILRTFTANYTSNLSLLNALKGLTPYHAGYAGSIDRFSFLENADGSQLGRSSGVRMDTNTGFGVYFSWHIISETAAAPYVYFVEGGSPAQRAGISRGAILLSLNGDGNMTAPYECQGVGATRSCRVLGSIPGRIDAALDAGTMSLKVRNVNGEEVESSLANETYTIRPILADTVYNGTTKMGYLAFSSFEEVTNSNQNYQDFQRIFQRFETEGIKELIVDMRYNTGGYVHTAQYLANKIIPASGAGKRMFTYQVNANLQPYTVRASSEYDFRPVNFVRNNNLELTKVYFLVTDATASAAELLINVLKPHMKVVLIAEANRTYGKPVGFFGQEIMGGEISLWAASFKTLNSNGDTDYWDGLFVDVPNVYDDVYRNFGDPRENMIARAISESNGSGATGSTLNRSAVARGTASNPSRQTKIGVVNKPAEKNLIK</sequence>
<feature type="region of interest" description="Disordered" evidence="1">
    <location>
        <begin position="443"/>
        <end position="469"/>
    </location>
</feature>
<feature type="domain" description="Tail specific protease" evidence="2">
    <location>
        <begin position="204"/>
        <end position="417"/>
    </location>
</feature>
<evidence type="ECO:0000256" key="1">
    <source>
        <dbReference type="SAM" id="MobiDB-lite"/>
    </source>
</evidence>
<dbReference type="Proteomes" id="UP000294752">
    <property type="component" value="Unassembled WGS sequence"/>
</dbReference>
<dbReference type="GO" id="GO:0007165">
    <property type="term" value="P:signal transduction"/>
    <property type="evidence" value="ECO:0007669"/>
    <property type="project" value="TreeGrafter"/>
</dbReference>
<keyword evidence="3" id="KW-0645">Protease</keyword>
<evidence type="ECO:0000313" key="4">
    <source>
        <dbReference type="Proteomes" id="UP000294752"/>
    </source>
</evidence>
<dbReference type="GO" id="GO:0006508">
    <property type="term" value="P:proteolysis"/>
    <property type="evidence" value="ECO:0007669"/>
    <property type="project" value="UniProtKB-KW"/>
</dbReference>
<evidence type="ECO:0000313" key="3">
    <source>
        <dbReference type="EMBL" id="TDS10340.1"/>
    </source>
</evidence>
<dbReference type="Gene3D" id="3.90.226.10">
    <property type="entry name" value="2-enoyl-CoA Hydratase, Chain A, domain 1"/>
    <property type="match status" value="1"/>
</dbReference>
<dbReference type="PANTHER" id="PTHR32060">
    <property type="entry name" value="TAIL-SPECIFIC PROTEASE"/>
    <property type="match status" value="1"/>
</dbReference>
<dbReference type="InterPro" id="IPR029045">
    <property type="entry name" value="ClpP/crotonase-like_dom_sf"/>
</dbReference>
<evidence type="ECO:0000259" key="2">
    <source>
        <dbReference type="SMART" id="SM00245"/>
    </source>
</evidence>
<dbReference type="Gene3D" id="2.30.42.10">
    <property type="match status" value="1"/>
</dbReference>
<dbReference type="SUPFAM" id="SSF52096">
    <property type="entry name" value="ClpP/crotonase"/>
    <property type="match status" value="1"/>
</dbReference>
<dbReference type="InterPro" id="IPR005151">
    <property type="entry name" value="Tail-specific_protease"/>
</dbReference>
<dbReference type="PANTHER" id="PTHR32060:SF30">
    <property type="entry name" value="CARBOXY-TERMINAL PROCESSING PROTEASE CTPA"/>
    <property type="match status" value="1"/>
</dbReference>